<comment type="subcellular location">
    <subcellularLocation>
        <location evidence="1">Secreted</location>
    </subcellularLocation>
</comment>
<reference evidence="10 11" key="1">
    <citation type="submission" date="2019-05" db="EMBL/GenBank/DDBJ databases">
        <title>A Chromosome-scale Meerkat (S. suricatta) Genome Assembly.</title>
        <authorList>
            <person name="Dudchenko O."/>
            <person name="Lieberman Aiden E."/>
            <person name="Tung J."/>
            <person name="Barreiro L.B."/>
            <person name="Clutton-Brock T.H."/>
        </authorList>
    </citation>
    <scope>NUCLEOTIDE SEQUENCE [LARGE SCALE GENOMIC DNA]</scope>
</reference>
<accession>A0A673UMT5</accession>
<organism evidence="10 11">
    <name type="scientific">Suricata suricatta</name>
    <name type="common">Meerkat</name>
    <dbReference type="NCBI Taxonomy" id="37032"/>
    <lineage>
        <taxon>Eukaryota</taxon>
        <taxon>Metazoa</taxon>
        <taxon>Chordata</taxon>
        <taxon>Craniata</taxon>
        <taxon>Vertebrata</taxon>
        <taxon>Euteleostomi</taxon>
        <taxon>Mammalia</taxon>
        <taxon>Eutheria</taxon>
        <taxon>Laurasiatheria</taxon>
        <taxon>Carnivora</taxon>
        <taxon>Feliformia</taxon>
        <taxon>Herpestidae</taxon>
        <taxon>Suricata</taxon>
    </lineage>
</organism>
<evidence type="ECO:0000256" key="1">
    <source>
        <dbReference type="ARBA" id="ARBA00004613"/>
    </source>
</evidence>
<evidence type="ECO:0000256" key="7">
    <source>
        <dbReference type="ARBA" id="ARBA00023320"/>
    </source>
</evidence>
<evidence type="ECO:0000256" key="4">
    <source>
        <dbReference type="ARBA" id="ARBA00022525"/>
    </source>
</evidence>
<dbReference type="InterPro" id="IPR029396">
    <property type="entry name" value="TIP39"/>
</dbReference>
<reference evidence="10" key="3">
    <citation type="submission" date="2025-09" db="UniProtKB">
        <authorList>
            <consortium name="Ensembl"/>
        </authorList>
    </citation>
    <scope>IDENTIFICATION</scope>
</reference>
<evidence type="ECO:0000313" key="11">
    <source>
        <dbReference type="Proteomes" id="UP000472268"/>
    </source>
</evidence>
<proteinExistence type="inferred from homology"/>
<evidence type="ECO:0000256" key="6">
    <source>
        <dbReference type="ARBA" id="ARBA00022729"/>
    </source>
</evidence>
<sequence length="175" mass="19066">MSLVGGLTRRPQPPGLRHCPLRGPWRRYKGAEASLSEPTARYRALQPGAGGGWVVGSGVLGQDVGLTELLRVFPQVMETRQVPRSPRVRLLLLLLLLLVPWGNRTASGVALPPAGVLSLRSPGRARAGPATPLSRRSLALADDAAFRERARLLAALERRHWLNSYMHKLLVLDAP</sequence>
<dbReference type="AlphaFoldDB" id="A0A673UMT5"/>
<keyword evidence="5" id="KW-0165">Cleavage on pair of basic residues</keyword>
<dbReference type="GO" id="GO:0005576">
    <property type="term" value="C:extracellular region"/>
    <property type="evidence" value="ECO:0007669"/>
    <property type="project" value="UniProtKB-SubCell"/>
</dbReference>
<protein>
    <recommendedName>
        <fullName evidence="3">Tuberoinfundibular peptide of 39 residues</fullName>
    </recommendedName>
    <alternativeName>
        <fullName evidence="8">Parathyroid hormone 2</fullName>
    </alternativeName>
</protein>
<dbReference type="Proteomes" id="UP000472268">
    <property type="component" value="Chromosome 16"/>
</dbReference>
<keyword evidence="11" id="KW-1185">Reference proteome</keyword>
<evidence type="ECO:0000256" key="9">
    <source>
        <dbReference type="SAM" id="MobiDB-lite"/>
    </source>
</evidence>
<evidence type="ECO:0000313" key="10">
    <source>
        <dbReference type="Ensembl" id="ENSSSUP00005022505.1"/>
    </source>
</evidence>
<evidence type="ECO:0000256" key="5">
    <source>
        <dbReference type="ARBA" id="ARBA00022685"/>
    </source>
</evidence>
<dbReference type="PANTHER" id="PTHR28585">
    <property type="entry name" value="TUBEROINFUNDIBULAR PEPTIDE OF 39 RESIDUES"/>
    <property type="match status" value="1"/>
</dbReference>
<comment type="similarity">
    <text evidence="2">Belongs to the parathyroid hormone family.</text>
</comment>
<gene>
    <name evidence="10" type="primary">PTH2</name>
</gene>
<dbReference type="Pfam" id="PF14980">
    <property type="entry name" value="TIP39"/>
    <property type="match status" value="1"/>
</dbReference>
<dbReference type="GO" id="GO:0007218">
    <property type="term" value="P:neuropeptide signaling pathway"/>
    <property type="evidence" value="ECO:0007669"/>
    <property type="project" value="UniProtKB-KW"/>
</dbReference>
<evidence type="ECO:0000256" key="2">
    <source>
        <dbReference type="ARBA" id="ARBA00006307"/>
    </source>
</evidence>
<dbReference type="PANTHER" id="PTHR28585:SF1">
    <property type="entry name" value="TUBEROINFUNDIBULAR PEPTIDE OF 39 RESIDUES"/>
    <property type="match status" value="1"/>
</dbReference>
<reference evidence="10" key="2">
    <citation type="submission" date="2025-08" db="UniProtKB">
        <authorList>
            <consortium name="Ensembl"/>
        </authorList>
    </citation>
    <scope>IDENTIFICATION</scope>
</reference>
<feature type="region of interest" description="Disordered" evidence="9">
    <location>
        <begin position="1"/>
        <end position="22"/>
    </location>
</feature>
<keyword evidence="7" id="KW-0527">Neuropeptide</keyword>
<evidence type="ECO:0000256" key="8">
    <source>
        <dbReference type="ARBA" id="ARBA00030147"/>
    </source>
</evidence>
<dbReference type="Ensembl" id="ENSSSUT00005025783.1">
    <property type="protein sequence ID" value="ENSSSUP00005022505.1"/>
    <property type="gene ID" value="ENSSSUG00005014642.1"/>
</dbReference>
<keyword evidence="4" id="KW-0964">Secreted</keyword>
<keyword evidence="6" id="KW-0732">Signal</keyword>
<dbReference type="OMA" id="CTVMETR"/>
<evidence type="ECO:0000256" key="3">
    <source>
        <dbReference type="ARBA" id="ARBA00021831"/>
    </source>
</evidence>
<name>A0A673UMT5_SURSU</name>